<dbReference type="GO" id="GO:0008301">
    <property type="term" value="F:DNA binding, bending"/>
    <property type="evidence" value="ECO:0007669"/>
    <property type="project" value="InterPro"/>
</dbReference>
<keyword evidence="2 5" id="KW-0238">DNA-binding</keyword>
<name>A0A0M4HFK4_9PEZI</name>
<evidence type="ECO:0000259" key="6">
    <source>
        <dbReference type="PROSITE" id="PS51325"/>
    </source>
</evidence>
<dbReference type="PROSITE" id="PS51325">
    <property type="entry name" value="ALPHA_BOX"/>
    <property type="match status" value="1"/>
</dbReference>
<evidence type="ECO:0000313" key="7">
    <source>
        <dbReference type="EMBL" id="ALD16235.1"/>
    </source>
</evidence>
<dbReference type="Pfam" id="PF04769">
    <property type="entry name" value="MATalpha_HMGbox"/>
    <property type="match status" value="1"/>
</dbReference>
<keyword evidence="1 5" id="KW-0805">Transcription regulation</keyword>
<organism evidence="7">
    <name type="scientific">Thermothelomyces heterothallicus</name>
    <dbReference type="NCBI Taxonomy" id="1149786"/>
    <lineage>
        <taxon>Eukaryota</taxon>
        <taxon>Fungi</taxon>
        <taxon>Dikarya</taxon>
        <taxon>Ascomycota</taxon>
        <taxon>Pezizomycotina</taxon>
        <taxon>Sordariomycetes</taxon>
        <taxon>Sordariomycetidae</taxon>
        <taxon>Sordariales</taxon>
        <taxon>Chaetomiaceae</taxon>
        <taxon>Thermothelomyces</taxon>
    </lineage>
</organism>
<proteinExistence type="inferred from homology"/>
<comment type="subcellular location">
    <subcellularLocation>
        <location evidence="5">Nucleus</location>
    </subcellularLocation>
</comment>
<dbReference type="GO" id="GO:0045895">
    <property type="term" value="P:positive regulation of mating-type specific transcription, DNA-templated"/>
    <property type="evidence" value="ECO:0007669"/>
    <property type="project" value="InterPro"/>
</dbReference>
<dbReference type="AlphaFoldDB" id="A0A0M4HFK4"/>
<evidence type="ECO:0000256" key="5">
    <source>
        <dbReference type="RuleBase" id="RU003516"/>
    </source>
</evidence>
<sequence>MAGINEILKTFEGLAEGDRETTMRALSAIMRSENQRQPAKKKVNGFMGYRAYYSSLFSQLTQKEKSPIMTMLWKEDPFHKEWDFMCAVYSSIREFLSDEDVTLQEWLQFAIKHMGIVVRESYLATLGWELVQDEDGTHKIERAAAREVQSYLQPTNGLGLFMNCLNDGLPVSNPLPIIAKLSGLTNDIICINNTQPGAAARSTDTMEGFRQFAKNHPHLAMSALFQVPAAHPLITQGVTVHQFPESAGFPATEPFPMAQSDDPELDAMLDRIFQGEGDVGIGNQANFGKERLMMSTSMSMGMGMGMGMGNGTTDFN</sequence>
<dbReference type="GO" id="GO:0005634">
    <property type="term" value="C:nucleus"/>
    <property type="evidence" value="ECO:0007669"/>
    <property type="project" value="UniProtKB-SubCell"/>
</dbReference>
<keyword evidence="4 5" id="KW-0539">Nucleus</keyword>
<protein>
    <submittedName>
        <fullName evidence="7">Mat A-1</fullName>
    </submittedName>
</protein>
<feature type="domain" description="Alpha box" evidence="6">
    <location>
        <begin position="38"/>
        <end position="93"/>
    </location>
</feature>
<evidence type="ECO:0000256" key="4">
    <source>
        <dbReference type="ARBA" id="ARBA00023242"/>
    </source>
</evidence>
<comment type="similarity">
    <text evidence="5">Belongs to the MATALPHA1 family.</text>
</comment>
<evidence type="ECO:0000256" key="3">
    <source>
        <dbReference type="ARBA" id="ARBA00023163"/>
    </source>
</evidence>
<evidence type="ECO:0000256" key="1">
    <source>
        <dbReference type="ARBA" id="ARBA00023015"/>
    </source>
</evidence>
<dbReference type="EMBL" id="KR119056">
    <property type="protein sequence ID" value="ALD16235.1"/>
    <property type="molecule type" value="Genomic_DNA"/>
</dbReference>
<evidence type="ECO:0000256" key="2">
    <source>
        <dbReference type="ARBA" id="ARBA00023125"/>
    </source>
</evidence>
<keyword evidence="3 5" id="KW-0804">Transcription</keyword>
<reference evidence="7" key="1">
    <citation type="submission" date="2015-04" db="EMBL/GenBank/DDBJ databases">
        <title>Myceliophthora heterothallica strain CBS 203.75 complete mating region derived from unplaced scaffold.</title>
        <authorList>
            <person name="Grigoriev I."/>
        </authorList>
    </citation>
    <scope>NUCLEOTIDE SEQUENCE</scope>
    <source>
        <strain evidence="7">CBS 203.75</strain>
    </source>
</reference>
<dbReference type="InterPro" id="IPR006856">
    <property type="entry name" value="MATalpha_HMGbox"/>
</dbReference>
<accession>A0A0M4HFK4</accession>